<dbReference type="InterPro" id="IPR045865">
    <property type="entry name" value="ACT-like_dom_sf"/>
</dbReference>
<dbReference type="InterPro" id="IPR016540">
    <property type="entry name" value="UCP008459"/>
</dbReference>
<dbReference type="Gene3D" id="3.30.2130.10">
    <property type="entry name" value="VC0802-like"/>
    <property type="match status" value="1"/>
</dbReference>
<accession>A0A9P7B734</accession>
<proteinExistence type="predicted"/>
<dbReference type="GO" id="GO:0006520">
    <property type="term" value="P:amino acid metabolic process"/>
    <property type="evidence" value="ECO:0007669"/>
    <property type="project" value="UniProtKB-ARBA"/>
</dbReference>
<evidence type="ECO:0000259" key="1">
    <source>
        <dbReference type="Pfam" id="PF13840"/>
    </source>
</evidence>
<dbReference type="SUPFAM" id="SSF55021">
    <property type="entry name" value="ACT-like"/>
    <property type="match status" value="1"/>
</dbReference>
<keyword evidence="3" id="KW-1185">Reference proteome</keyword>
<dbReference type="PANTHER" id="PTHR31131">
    <property type="entry name" value="CHROMOSOME 1, WHOLE GENOME SHOTGUN SEQUENCE"/>
    <property type="match status" value="1"/>
</dbReference>
<dbReference type="GO" id="GO:0046394">
    <property type="term" value="P:carboxylic acid biosynthetic process"/>
    <property type="evidence" value="ECO:0007669"/>
    <property type="project" value="UniProtKB-ARBA"/>
</dbReference>
<protein>
    <recommendedName>
        <fullName evidence="1">CASTOR ACT domain-containing protein</fullName>
    </recommendedName>
</protein>
<dbReference type="EMBL" id="PUHQ01000027">
    <property type="protein sequence ID" value="KAG0662409.1"/>
    <property type="molecule type" value="Genomic_DNA"/>
</dbReference>
<evidence type="ECO:0000313" key="3">
    <source>
        <dbReference type="Proteomes" id="UP000777482"/>
    </source>
</evidence>
<sequence>MSTLDLSLPMLQLNFEASPLAVVQIKPSEPIPPALLEAITQSSEFLSITRTRFETSVVLPWEECESAFAQVKEGKEVSGPWIALKIRGPMEFSLSGILHELTRPLKAAKVPIFAISTWDTDYVLIDAKNEAAARRALTEAGWQFAATS</sequence>
<dbReference type="PANTHER" id="PTHR31131:SF6">
    <property type="entry name" value="CASTOR ACT DOMAIN-CONTAINING PROTEIN"/>
    <property type="match status" value="1"/>
</dbReference>
<name>A0A9P7B734_RHOMI</name>
<feature type="domain" description="CASTOR ACT" evidence="1">
    <location>
        <begin position="79"/>
        <end position="139"/>
    </location>
</feature>
<dbReference type="OrthoDB" id="58529at2759"/>
<gene>
    <name evidence="2" type="ORF">C6P46_003355</name>
</gene>
<dbReference type="Pfam" id="PF13840">
    <property type="entry name" value="ACT_7"/>
    <property type="match status" value="1"/>
</dbReference>
<dbReference type="InterPro" id="IPR027795">
    <property type="entry name" value="CASTOR_ACT_dom"/>
</dbReference>
<reference evidence="2 3" key="1">
    <citation type="submission" date="2020-11" db="EMBL/GenBank/DDBJ databases">
        <title>Kefir isolates.</title>
        <authorList>
            <person name="Marcisauskas S."/>
            <person name="Kim Y."/>
            <person name="Blasche S."/>
        </authorList>
    </citation>
    <scope>NUCLEOTIDE SEQUENCE [LARGE SCALE GENOMIC DNA]</scope>
    <source>
        <strain evidence="2 3">KR</strain>
    </source>
</reference>
<dbReference type="PIRSF" id="PIRSF008459">
    <property type="entry name" value="UCP008459"/>
    <property type="match status" value="1"/>
</dbReference>
<dbReference type="Proteomes" id="UP000777482">
    <property type="component" value="Unassembled WGS sequence"/>
</dbReference>
<organism evidence="2 3">
    <name type="scientific">Rhodotorula mucilaginosa</name>
    <name type="common">Yeast</name>
    <name type="synonym">Rhodotorula rubra</name>
    <dbReference type="NCBI Taxonomy" id="5537"/>
    <lineage>
        <taxon>Eukaryota</taxon>
        <taxon>Fungi</taxon>
        <taxon>Dikarya</taxon>
        <taxon>Basidiomycota</taxon>
        <taxon>Pucciniomycotina</taxon>
        <taxon>Microbotryomycetes</taxon>
        <taxon>Sporidiobolales</taxon>
        <taxon>Sporidiobolaceae</taxon>
        <taxon>Rhodotorula</taxon>
    </lineage>
</organism>
<dbReference type="InterPro" id="IPR051719">
    <property type="entry name" value="CASTOR_mTORC1"/>
</dbReference>
<evidence type="ECO:0000313" key="2">
    <source>
        <dbReference type="EMBL" id="KAG0662409.1"/>
    </source>
</evidence>
<comment type="caution">
    <text evidence="2">The sequence shown here is derived from an EMBL/GenBank/DDBJ whole genome shotgun (WGS) entry which is preliminary data.</text>
</comment>
<dbReference type="AlphaFoldDB" id="A0A9P7B734"/>